<sequence length="508" mass="56492">MTENEIKLIKVDVPPHCHFNIYVQESSPNWEGKTVFLTVHDVGSTPQSFIEFVNCPAMSSVQQHSVFLHVCVPGQNDGAPKLEGEFPSMDQMGESLVHVLNTLDVRNCIGIGEGAGADILCRFAMAWPNRVLGLILIHCLATPHGIIESFKELLLNLRLEDGNMNSAAWHYLFLHKFGLHEKMLKEAFIAELSSVINTHNLSRFLYAYNRRTNICELIGKKLANTDVLLITGSRAPHNQDVRHMFENMRRDKSTLLVIDEVIDVLAEAPSRVARSLILFCKGFGELSGVETPGIGRMRSPSMSMEEADRPTRKFSSPPKETIAEDTDNDDKKQQAVSGKAVKSQLFYHGGYTGKIPRLSCLTTDDCPYGMRCIGLIYGNLAAVSACLLKGFCDDSFSDTFTSFILSRTSAYIDTSTEQPQNLVELDLERVRELQQMIGQNAINHIVVEDGTFSGVYSCQSDIEFQFDGMSLGDGKMHRMLFSFGAILSAEIGGPEKMPYETANICVHF</sequence>
<dbReference type="Gene3D" id="3.40.50.1820">
    <property type="entry name" value="alpha/beta hydrolase"/>
    <property type="match status" value="1"/>
</dbReference>
<dbReference type="InterPro" id="IPR029058">
    <property type="entry name" value="AB_hydrolase_fold"/>
</dbReference>
<gene>
    <name evidence="3" type="ORF">niasHT_029773</name>
</gene>
<dbReference type="AlphaFoldDB" id="A0ABD2KQU9"/>
<accession>A0ABD2KQU9</accession>
<comment type="caution">
    <text evidence="3">The sequence shown here is derived from an EMBL/GenBank/DDBJ whole genome shotgun (WGS) entry which is preliminary data.</text>
</comment>
<evidence type="ECO:0000313" key="4">
    <source>
        <dbReference type="Proteomes" id="UP001620626"/>
    </source>
</evidence>
<dbReference type="PANTHER" id="PTHR11034">
    <property type="entry name" value="N-MYC DOWNSTREAM REGULATED"/>
    <property type="match status" value="1"/>
</dbReference>
<reference evidence="3 4" key="1">
    <citation type="submission" date="2024-10" db="EMBL/GenBank/DDBJ databases">
        <authorList>
            <person name="Kim D."/>
        </authorList>
    </citation>
    <scope>NUCLEOTIDE SEQUENCE [LARGE SCALE GENOMIC DNA]</scope>
    <source>
        <strain evidence="3">BH-2024</strain>
    </source>
</reference>
<dbReference type="SUPFAM" id="SSF53474">
    <property type="entry name" value="alpha/beta-Hydrolases"/>
    <property type="match status" value="1"/>
</dbReference>
<protein>
    <submittedName>
        <fullName evidence="3">Uncharacterized protein</fullName>
    </submittedName>
</protein>
<dbReference type="InterPro" id="IPR004142">
    <property type="entry name" value="NDRG"/>
</dbReference>
<organism evidence="3 4">
    <name type="scientific">Heterodera trifolii</name>
    <dbReference type="NCBI Taxonomy" id="157864"/>
    <lineage>
        <taxon>Eukaryota</taxon>
        <taxon>Metazoa</taxon>
        <taxon>Ecdysozoa</taxon>
        <taxon>Nematoda</taxon>
        <taxon>Chromadorea</taxon>
        <taxon>Rhabditida</taxon>
        <taxon>Tylenchina</taxon>
        <taxon>Tylenchomorpha</taxon>
        <taxon>Tylenchoidea</taxon>
        <taxon>Heteroderidae</taxon>
        <taxon>Heteroderinae</taxon>
        <taxon>Heterodera</taxon>
    </lineage>
</organism>
<keyword evidence="4" id="KW-1185">Reference proteome</keyword>
<name>A0ABD2KQU9_9BILA</name>
<evidence type="ECO:0000256" key="1">
    <source>
        <dbReference type="ARBA" id="ARBA00005598"/>
    </source>
</evidence>
<evidence type="ECO:0000313" key="3">
    <source>
        <dbReference type="EMBL" id="KAL3105314.1"/>
    </source>
</evidence>
<feature type="region of interest" description="Disordered" evidence="2">
    <location>
        <begin position="294"/>
        <end position="333"/>
    </location>
</feature>
<evidence type="ECO:0000256" key="2">
    <source>
        <dbReference type="SAM" id="MobiDB-lite"/>
    </source>
</evidence>
<proteinExistence type="inferred from homology"/>
<dbReference type="EMBL" id="JBICBT010000689">
    <property type="protein sequence ID" value="KAL3105314.1"/>
    <property type="molecule type" value="Genomic_DNA"/>
</dbReference>
<dbReference type="Pfam" id="PF03096">
    <property type="entry name" value="Ndr"/>
    <property type="match status" value="1"/>
</dbReference>
<dbReference type="Proteomes" id="UP001620626">
    <property type="component" value="Unassembled WGS sequence"/>
</dbReference>
<comment type="similarity">
    <text evidence="1">Belongs to the NDRG family.</text>
</comment>